<keyword evidence="3" id="KW-1185">Reference proteome</keyword>
<keyword evidence="1" id="KW-0732">Signal</keyword>
<evidence type="ECO:0000313" key="2">
    <source>
        <dbReference type="EMBL" id="SFL42070.1"/>
    </source>
</evidence>
<dbReference type="Pfam" id="PF07433">
    <property type="entry name" value="DUF1513"/>
    <property type="match status" value="1"/>
</dbReference>
<dbReference type="AlphaFoldDB" id="A0A1I4HJY2"/>
<evidence type="ECO:0000313" key="3">
    <source>
        <dbReference type="Proteomes" id="UP000199550"/>
    </source>
</evidence>
<evidence type="ECO:0000256" key="1">
    <source>
        <dbReference type="SAM" id="SignalP"/>
    </source>
</evidence>
<dbReference type="InterPro" id="IPR011044">
    <property type="entry name" value="Quino_amine_DH_bsu"/>
</dbReference>
<name>A0A1I4HJY2_9RHOB</name>
<dbReference type="PROSITE" id="PS51318">
    <property type="entry name" value="TAT"/>
    <property type="match status" value="1"/>
</dbReference>
<dbReference type="PIRSF" id="PIRSF028101">
    <property type="entry name" value="UCP028101"/>
    <property type="match status" value="1"/>
</dbReference>
<feature type="signal peptide" evidence="1">
    <location>
        <begin position="1"/>
        <end position="23"/>
    </location>
</feature>
<protein>
    <recommendedName>
        <fullName evidence="4">Tat (Twin-arginine translocation) pathway signal sequence</fullName>
    </recommendedName>
</protein>
<feature type="chain" id="PRO_5011498953" description="Tat (Twin-arginine translocation) pathway signal sequence" evidence="1">
    <location>
        <begin position="24"/>
        <end position="356"/>
    </location>
</feature>
<dbReference type="RefSeq" id="WP_090190704.1">
    <property type="nucleotide sequence ID" value="NZ_FOTF01000018.1"/>
</dbReference>
<dbReference type="InterPro" id="IPR006311">
    <property type="entry name" value="TAT_signal"/>
</dbReference>
<dbReference type="InterPro" id="IPR008311">
    <property type="entry name" value="UCP028101"/>
</dbReference>
<dbReference type="SUPFAM" id="SSF50969">
    <property type="entry name" value="YVTN repeat-like/Quinoprotein amine dehydrogenase"/>
    <property type="match status" value="1"/>
</dbReference>
<dbReference type="Proteomes" id="UP000199550">
    <property type="component" value="Unassembled WGS sequence"/>
</dbReference>
<gene>
    <name evidence="2" type="ORF">SAMN04488004_11811</name>
</gene>
<dbReference type="STRING" id="195913.SAMN04488004_11811"/>
<reference evidence="2 3" key="1">
    <citation type="submission" date="2016-10" db="EMBL/GenBank/DDBJ databases">
        <authorList>
            <person name="de Groot N.N."/>
        </authorList>
    </citation>
    <scope>NUCLEOTIDE SEQUENCE [LARGE SCALE GENOMIC DNA]</scope>
    <source>
        <strain evidence="2 3">DSM 16199</strain>
    </source>
</reference>
<accession>A0A1I4HJY2</accession>
<evidence type="ECO:0008006" key="4">
    <source>
        <dbReference type="Google" id="ProtNLM"/>
    </source>
</evidence>
<proteinExistence type="predicted"/>
<dbReference type="EMBL" id="FOTF01000018">
    <property type="protein sequence ID" value="SFL42070.1"/>
    <property type="molecule type" value="Genomic_DNA"/>
</dbReference>
<sequence>MTTRRGFLASLAAAVAIPSVTWADAGSPDYLAAAREPDGSFALYGVTAQGQQRFRIPLPGRGHAGAGHPVRPEAVTFARRPGTYALVIDCAQGHVIRTLTAPEGHHFSGHGAFSADGELLFTGEIDNATGSGWIGQWTRAGGYRRSGQFASGGIGPHEILRRPDGGLVVANGGIIAALDDDRTKLNLDTMRPNLTYLALDGTVEEQVELSPDLHWNSIRHLAAHADGTIAFAMQWEGAAAVTPPLLGLHRRGQAPVMCTLPDAMATRMQNYGGSVAFEAAGDRVAITSPKGGVLAIFDLDGTFIDMPVRADVCGVGAAPDGFMLTDGFGGMARFGANALAGVAAFDVAWDNHLITI</sequence>
<dbReference type="OrthoDB" id="5624218at2"/>
<organism evidence="2 3">
    <name type="scientific">Loktanella salsilacus</name>
    <dbReference type="NCBI Taxonomy" id="195913"/>
    <lineage>
        <taxon>Bacteria</taxon>
        <taxon>Pseudomonadati</taxon>
        <taxon>Pseudomonadota</taxon>
        <taxon>Alphaproteobacteria</taxon>
        <taxon>Rhodobacterales</taxon>
        <taxon>Roseobacteraceae</taxon>
        <taxon>Loktanella</taxon>
    </lineage>
</organism>